<name>A0A9D1ANQ7_9FIRM</name>
<proteinExistence type="inferred from homology"/>
<sequence>MAEYFSPGVYVEEFESSPRAIEGVGTSTGGFVGMAVKGPTIGAPSLVTSFADFQRQFGGFLSEFTHGEYRYLAYSVEQFFINGGTRCYISRVVPEDAAIATAKSGILSMRAANEGKWGNRIQVSLLSTNRRKMQLVKKQSDTAYTAKSVEGFREGDLVEFAGDMNRIASIFENTVTFEKKFSADPVDAAIVPKKVLYSVEMDVTIRCDGDAETFSGVTLNPTSPAYLGRKLSGSRLVAATVEPSNALENPVSVILGKGALSGTISFAGGSDGTMEAVNAGVFIGEDNGPGQRTGIQAFLENDVASIIAVPGVTIPEVVVALISHCENTKNRFAVLDIPQELRKTNDIIEYRNMVDSTYAAMYHPWIQVYDRVAKKPTFIPPSGAVMGVYSRTDVSRGVHKAPANETIACTGLSVNYTTGEQDILNPAGVNLIRALPGQGIRIWGARTASSNSAFKYINVRRLFIFVEQSIRVSTNWVVFEPNNSSLWARVQMTVSSFLESLFRAGMLAGETPAEAYYVNIGTSTMSQDDIMNGRLICEIGIAPSRPAEFVIFRVTQFTAGAGGEAAAE</sequence>
<dbReference type="Pfam" id="PF04984">
    <property type="entry name" value="Phage_sheath_1"/>
    <property type="match status" value="1"/>
</dbReference>
<dbReference type="AlphaFoldDB" id="A0A9D1ANQ7"/>
<reference evidence="4" key="1">
    <citation type="submission" date="2020-10" db="EMBL/GenBank/DDBJ databases">
        <authorList>
            <person name="Gilroy R."/>
        </authorList>
    </citation>
    <scope>NUCLEOTIDE SEQUENCE</scope>
    <source>
        <strain evidence="4">ChiSxjej1B13-7958</strain>
    </source>
</reference>
<dbReference type="InterPro" id="IPR052042">
    <property type="entry name" value="Tail_sheath_structural"/>
</dbReference>
<reference evidence="4" key="2">
    <citation type="journal article" date="2021" name="PeerJ">
        <title>Extensive microbial diversity within the chicken gut microbiome revealed by metagenomics and culture.</title>
        <authorList>
            <person name="Gilroy R."/>
            <person name="Ravi A."/>
            <person name="Getino M."/>
            <person name="Pursley I."/>
            <person name="Horton D.L."/>
            <person name="Alikhan N.F."/>
            <person name="Baker D."/>
            <person name="Gharbi K."/>
            <person name="Hall N."/>
            <person name="Watson M."/>
            <person name="Adriaenssens E.M."/>
            <person name="Foster-Nyarko E."/>
            <person name="Jarju S."/>
            <person name="Secka A."/>
            <person name="Antonio M."/>
            <person name="Oren A."/>
            <person name="Chaudhuri R.R."/>
            <person name="La Ragione R."/>
            <person name="Hildebrand F."/>
            <person name="Pallen M.J."/>
        </authorList>
    </citation>
    <scope>NUCLEOTIDE SEQUENCE</scope>
    <source>
        <strain evidence="4">ChiSxjej1B13-7958</strain>
    </source>
</reference>
<dbReference type="PANTHER" id="PTHR35861">
    <property type="match status" value="1"/>
</dbReference>
<evidence type="ECO:0000259" key="3">
    <source>
        <dbReference type="Pfam" id="PF17482"/>
    </source>
</evidence>
<dbReference type="InterPro" id="IPR035089">
    <property type="entry name" value="Phage_sheath_subtilisin"/>
</dbReference>
<dbReference type="InterPro" id="IPR020287">
    <property type="entry name" value="Tail_sheath_C"/>
</dbReference>
<accession>A0A9D1ANQ7</accession>
<evidence type="ECO:0000313" key="4">
    <source>
        <dbReference type="EMBL" id="HIR47390.1"/>
    </source>
</evidence>
<comment type="caution">
    <text evidence="4">The sequence shown here is derived from an EMBL/GenBank/DDBJ whole genome shotgun (WGS) entry which is preliminary data.</text>
</comment>
<feature type="domain" description="Tail sheath protein C-terminal" evidence="3">
    <location>
        <begin position="449"/>
        <end position="555"/>
    </location>
</feature>
<organism evidence="4 5">
    <name type="scientific">Candidatus Caccousia avicola</name>
    <dbReference type="NCBI Taxonomy" id="2840721"/>
    <lineage>
        <taxon>Bacteria</taxon>
        <taxon>Bacillati</taxon>
        <taxon>Bacillota</taxon>
        <taxon>Clostridia</taxon>
        <taxon>Eubacteriales</taxon>
        <taxon>Oscillospiraceae</taxon>
        <taxon>Oscillospiraceae incertae sedis</taxon>
        <taxon>Candidatus Caccousia</taxon>
    </lineage>
</organism>
<gene>
    <name evidence="4" type="ORF">IAB89_06990</name>
</gene>
<dbReference type="EMBL" id="DVGZ01000073">
    <property type="protein sequence ID" value="HIR47390.1"/>
    <property type="molecule type" value="Genomic_DNA"/>
</dbReference>
<dbReference type="Proteomes" id="UP000824242">
    <property type="component" value="Unassembled WGS sequence"/>
</dbReference>
<feature type="domain" description="Tail sheath protein subtilisin-like" evidence="2">
    <location>
        <begin position="297"/>
        <end position="448"/>
    </location>
</feature>
<dbReference type="Pfam" id="PF17482">
    <property type="entry name" value="Phage_sheath_1C"/>
    <property type="match status" value="1"/>
</dbReference>
<evidence type="ECO:0000259" key="2">
    <source>
        <dbReference type="Pfam" id="PF04984"/>
    </source>
</evidence>
<dbReference type="PANTHER" id="PTHR35861:SF1">
    <property type="entry name" value="PHAGE TAIL SHEATH PROTEIN"/>
    <property type="match status" value="1"/>
</dbReference>
<evidence type="ECO:0000313" key="5">
    <source>
        <dbReference type="Proteomes" id="UP000824242"/>
    </source>
</evidence>
<dbReference type="Gene3D" id="3.40.50.11780">
    <property type="match status" value="2"/>
</dbReference>
<protein>
    <submittedName>
        <fullName evidence="4">Phage tail sheath family protein</fullName>
    </submittedName>
</protein>
<comment type="similarity">
    <text evidence="1">Belongs to the myoviridae tail sheath protein family.</text>
</comment>
<evidence type="ECO:0000256" key="1">
    <source>
        <dbReference type="ARBA" id="ARBA00008005"/>
    </source>
</evidence>